<reference evidence="2" key="1">
    <citation type="submission" date="2022-10" db="EMBL/GenBank/DDBJ databases">
        <title>Puccinia triticina Genome sequencing and assembly.</title>
        <authorList>
            <person name="Li C."/>
        </authorList>
    </citation>
    <scope>NUCLEOTIDE SEQUENCE</scope>
    <source>
        <strain evidence="2">Pt15</strain>
    </source>
</reference>
<dbReference type="EMBL" id="CP110426">
    <property type="protein sequence ID" value="WAQ85962.1"/>
    <property type="molecule type" value="Genomic_DNA"/>
</dbReference>
<feature type="compositionally biased region" description="Polar residues" evidence="1">
    <location>
        <begin position="50"/>
        <end position="67"/>
    </location>
</feature>
<feature type="compositionally biased region" description="Basic residues" evidence="1">
    <location>
        <begin position="77"/>
        <end position="87"/>
    </location>
</feature>
<protein>
    <submittedName>
        <fullName evidence="2">Uncharacterized protein</fullName>
    </submittedName>
</protein>
<dbReference type="RefSeq" id="XP_053021517.1">
    <property type="nucleotide sequence ID" value="XM_053170313.1"/>
</dbReference>
<keyword evidence="3" id="KW-1185">Reference proteome</keyword>
<feature type="region of interest" description="Disordered" evidence="1">
    <location>
        <begin position="35"/>
        <end position="105"/>
    </location>
</feature>
<sequence>MSRRCRHNRKLCSPRLLDPSPVVLFNEEEAEPILALKPTHTDSMPAGPINSLQVQEDNQASMGNSPSDEPEGNVVLPKKRKYTKKAKPTSVESPVLNNDSTPIGE</sequence>
<evidence type="ECO:0000313" key="2">
    <source>
        <dbReference type="EMBL" id="WAQ85962.1"/>
    </source>
</evidence>
<evidence type="ECO:0000256" key="1">
    <source>
        <dbReference type="SAM" id="MobiDB-lite"/>
    </source>
</evidence>
<dbReference type="Proteomes" id="UP001164743">
    <property type="component" value="Chromosome 6A"/>
</dbReference>
<dbReference type="GeneID" id="77811208"/>
<gene>
    <name evidence="2" type="ORF">PtA15_6A592</name>
</gene>
<evidence type="ECO:0000313" key="3">
    <source>
        <dbReference type="Proteomes" id="UP001164743"/>
    </source>
</evidence>
<proteinExistence type="predicted"/>
<name>A0ABY7CTB8_9BASI</name>
<organism evidence="2 3">
    <name type="scientific">Puccinia triticina</name>
    <dbReference type="NCBI Taxonomy" id="208348"/>
    <lineage>
        <taxon>Eukaryota</taxon>
        <taxon>Fungi</taxon>
        <taxon>Dikarya</taxon>
        <taxon>Basidiomycota</taxon>
        <taxon>Pucciniomycotina</taxon>
        <taxon>Pucciniomycetes</taxon>
        <taxon>Pucciniales</taxon>
        <taxon>Pucciniaceae</taxon>
        <taxon>Puccinia</taxon>
    </lineage>
</organism>
<accession>A0ABY7CTB8</accession>
<feature type="compositionally biased region" description="Polar residues" evidence="1">
    <location>
        <begin position="90"/>
        <end position="105"/>
    </location>
</feature>